<dbReference type="SUPFAM" id="SSF54695">
    <property type="entry name" value="POZ domain"/>
    <property type="match status" value="1"/>
</dbReference>
<evidence type="ECO:0000313" key="3">
    <source>
        <dbReference type="EMBL" id="GBN16482.1"/>
    </source>
</evidence>
<dbReference type="AlphaFoldDB" id="A0A4Y2LPG6"/>
<dbReference type="Pfam" id="PF00651">
    <property type="entry name" value="BTB"/>
    <property type="match status" value="1"/>
</dbReference>
<dbReference type="PANTHER" id="PTHR24413">
    <property type="entry name" value="SPECKLE-TYPE POZ PROTEIN"/>
    <property type="match status" value="1"/>
</dbReference>
<reference evidence="3 4" key="1">
    <citation type="journal article" date="2019" name="Sci. Rep.">
        <title>Orb-weaving spider Araneus ventricosus genome elucidates the spidroin gene catalogue.</title>
        <authorList>
            <person name="Kono N."/>
            <person name="Nakamura H."/>
            <person name="Ohtoshi R."/>
            <person name="Moran D.A.P."/>
            <person name="Shinohara A."/>
            <person name="Yoshida Y."/>
            <person name="Fujiwara M."/>
            <person name="Mori M."/>
            <person name="Tomita M."/>
            <person name="Arakawa K."/>
        </authorList>
    </citation>
    <scope>NUCLEOTIDE SEQUENCE [LARGE SCALE GENOMIC DNA]</scope>
</reference>
<proteinExistence type="predicted"/>
<dbReference type="InterPro" id="IPR002083">
    <property type="entry name" value="MATH/TRAF_dom"/>
</dbReference>
<name>A0A4Y2LPG6_ARAVE</name>
<sequence>MDNFEITWQIQNFHFCWHKTGEWLESPLFKIDLSDKTFWRLQLYPRGEDDGEYISCYLFREEGGPEVVDFDFELFLNVGSLAISEMLLKKCSFKIHQREGHSRLASRCQIFAPKAAQTETFVVRFGCRIFNRERDDFENLYITMLTRIEIERFHGTEIFDDDKDFDPDCNKDIEVKPMLEDEPLMNINLSYVEESLVIKIRPVSCKNIKYAICKMTVIQNWGKESPIEYVRSWIGEIKTDIWRYRVLPPEAESSKQDCKTSTYKAFFLRYDFAFSTGEMVAKCGSEYYTYVTTQHFPLQQYFNGSIKIAKSAPTAMDSLEEVYRSRSFVDFDFKSETETFPAHKAILCARSPILKSIVNLNCIGAELIPLEDYIGKQLILFLYTDTVEFLSLWTAGELYSIAAFLKVELLKTKCRNFLRDKLDLHHVVEILRIVCSIEDFPLKSAVENFIVTHYDLVLHSINWETLRHEPELRREIILLKYKKQKTIQMVWR</sequence>
<dbReference type="SUPFAM" id="SSF49599">
    <property type="entry name" value="TRAF domain-like"/>
    <property type="match status" value="1"/>
</dbReference>
<gene>
    <name evidence="3" type="ORF">AVEN_12155_1</name>
</gene>
<evidence type="ECO:0000313" key="4">
    <source>
        <dbReference type="Proteomes" id="UP000499080"/>
    </source>
</evidence>
<dbReference type="InterPro" id="IPR008974">
    <property type="entry name" value="TRAF-like"/>
</dbReference>
<keyword evidence="4" id="KW-1185">Reference proteome</keyword>
<feature type="domain" description="MATH" evidence="2">
    <location>
        <begin position="3"/>
        <end position="58"/>
    </location>
</feature>
<organism evidence="3 4">
    <name type="scientific">Araneus ventricosus</name>
    <name type="common">Orbweaver spider</name>
    <name type="synonym">Epeira ventricosa</name>
    <dbReference type="NCBI Taxonomy" id="182803"/>
    <lineage>
        <taxon>Eukaryota</taxon>
        <taxon>Metazoa</taxon>
        <taxon>Ecdysozoa</taxon>
        <taxon>Arthropoda</taxon>
        <taxon>Chelicerata</taxon>
        <taxon>Arachnida</taxon>
        <taxon>Araneae</taxon>
        <taxon>Araneomorphae</taxon>
        <taxon>Entelegynae</taxon>
        <taxon>Araneoidea</taxon>
        <taxon>Araneidae</taxon>
        <taxon>Araneus</taxon>
    </lineage>
</organism>
<dbReference type="Gene3D" id="2.60.210.10">
    <property type="entry name" value="Apoptosis, Tumor Necrosis Factor Receptor Associated Protein 2, Chain A"/>
    <property type="match status" value="1"/>
</dbReference>
<feature type="domain" description="BTB" evidence="1">
    <location>
        <begin position="329"/>
        <end position="391"/>
    </location>
</feature>
<evidence type="ECO:0000259" key="1">
    <source>
        <dbReference type="PROSITE" id="PS50097"/>
    </source>
</evidence>
<dbReference type="CDD" id="cd18186">
    <property type="entry name" value="BTB_POZ_ZBTB_KLHL-like"/>
    <property type="match status" value="1"/>
</dbReference>
<protein>
    <recommendedName>
        <fullName evidence="5">Speckle-type POZ protein</fullName>
    </recommendedName>
</protein>
<accession>A0A4Y2LPG6</accession>
<evidence type="ECO:0008006" key="5">
    <source>
        <dbReference type="Google" id="ProtNLM"/>
    </source>
</evidence>
<dbReference type="SMART" id="SM00225">
    <property type="entry name" value="BTB"/>
    <property type="match status" value="1"/>
</dbReference>
<dbReference type="PROSITE" id="PS50144">
    <property type="entry name" value="MATH"/>
    <property type="match status" value="1"/>
</dbReference>
<dbReference type="GO" id="GO:0030163">
    <property type="term" value="P:protein catabolic process"/>
    <property type="evidence" value="ECO:0007669"/>
    <property type="project" value="UniProtKB-ARBA"/>
</dbReference>
<dbReference type="OrthoDB" id="6359816at2759"/>
<dbReference type="InterPro" id="IPR011333">
    <property type="entry name" value="SKP1/BTB/POZ_sf"/>
</dbReference>
<dbReference type="Proteomes" id="UP000499080">
    <property type="component" value="Unassembled WGS sequence"/>
</dbReference>
<dbReference type="Gene3D" id="3.30.710.10">
    <property type="entry name" value="Potassium Channel Kv1.1, Chain A"/>
    <property type="match status" value="1"/>
</dbReference>
<dbReference type="InterPro" id="IPR000210">
    <property type="entry name" value="BTB/POZ_dom"/>
</dbReference>
<evidence type="ECO:0000259" key="2">
    <source>
        <dbReference type="PROSITE" id="PS50144"/>
    </source>
</evidence>
<comment type="caution">
    <text evidence="3">The sequence shown here is derived from an EMBL/GenBank/DDBJ whole genome shotgun (WGS) entry which is preliminary data.</text>
</comment>
<dbReference type="PROSITE" id="PS50097">
    <property type="entry name" value="BTB"/>
    <property type="match status" value="1"/>
</dbReference>
<dbReference type="EMBL" id="BGPR01006153">
    <property type="protein sequence ID" value="GBN16482.1"/>
    <property type="molecule type" value="Genomic_DNA"/>
</dbReference>